<accession>A0A364KZM0</accession>
<dbReference type="OrthoDB" id="648861at2759"/>
<dbReference type="AlphaFoldDB" id="A0A364KZM0"/>
<evidence type="ECO:0000256" key="2">
    <source>
        <dbReference type="ARBA" id="ARBA00006279"/>
    </source>
</evidence>
<dbReference type="PANTHER" id="PTHR11660">
    <property type="entry name" value="SOLUTE CARRIER FAMILY 40 MEMBER"/>
    <property type="match status" value="1"/>
</dbReference>
<dbReference type="InterPro" id="IPR009716">
    <property type="entry name" value="Ferroportin-1"/>
</dbReference>
<keyword evidence="4 7" id="KW-0812">Transmembrane</keyword>
<feature type="transmembrane region" description="Helical" evidence="7">
    <location>
        <begin position="316"/>
        <end position="337"/>
    </location>
</feature>
<evidence type="ECO:0000256" key="7">
    <source>
        <dbReference type="RuleBase" id="RU365065"/>
    </source>
</evidence>
<protein>
    <recommendedName>
        <fullName evidence="7">Solute carrier family 40 member</fullName>
    </recommendedName>
</protein>
<organism evidence="9 10">
    <name type="scientific">Talaromyces amestolkiae</name>
    <dbReference type="NCBI Taxonomy" id="1196081"/>
    <lineage>
        <taxon>Eukaryota</taxon>
        <taxon>Fungi</taxon>
        <taxon>Dikarya</taxon>
        <taxon>Ascomycota</taxon>
        <taxon>Pezizomycotina</taxon>
        <taxon>Eurotiomycetes</taxon>
        <taxon>Eurotiomycetidae</taxon>
        <taxon>Eurotiales</taxon>
        <taxon>Trichocomaceae</taxon>
        <taxon>Talaromyces</taxon>
        <taxon>Talaromyces sect. Talaromyces</taxon>
    </lineage>
</organism>
<dbReference type="PANTHER" id="PTHR11660:SF57">
    <property type="entry name" value="SOLUTE CARRIER FAMILY 40 MEMBER"/>
    <property type="match status" value="1"/>
</dbReference>
<name>A0A364KZM0_TALAM</name>
<feature type="transmembrane region" description="Helical" evidence="7">
    <location>
        <begin position="47"/>
        <end position="65"/>
    </location>
</feature>
<gene>
    <name evidence="9" type="ORF">BHQ10_004997</name>
</gene>
<reference evidence="9 10" key="1">
    <citation type="journal article" date="2017" name="Biotechnol. Biofuels">
        <title>Differential beta-glucosidase expression as a function of carbon source availability in Talaromyces amestolkiae: a genomic and proteomic approach.</title>
        <authorList>
            <person name="de Eugenio L.I."/>
            <person name="Mendez-Liter J.A."/>
            <person name="Nieto-Dominguez M."/>
            <person name="Alonso L."/>
            <person name="Gil-Munoz J."/>
            <person name="Barriuso J."/>
            <person name="Prieto A."/>
            <person name="Martinez M.J."/>
        </authorList>
    </citation>
    <scope>NUCLEOTIDE SEQUENCE [LARGE SCALE GENOMIC DNA]</scope>
    <source>
        <strain evidence="9 10">CIB</strain>
    </source>
</reference>
<keyword evidence="5 7" id="KW-1133">Transmembrane helix</keyword>
<feature type="transmembrane region" description="Helical" evidence="7">
    <location>
        <begin position="71"/>
        <end position="92"/>
    </location>
</feature>
<dbReference type="GeneID" id="63794213"/>
<feature type="region of interest" description="Disordered" evidence="8">
    <location>
        <begin position="1"/>
        <end position="29"/>
    </location>
</feature>
<feature type="transmembrane region" description="Helical" evidence="7">
    <location>
        <begin position="138"/>
        <end position="159"/>
    </location>
</feature>
<dbReference type="Pfam" id="PF06963">
    <property type="entry name" value="FPN1"/>
    <property type="match status" value="1"/>
</dbReference>
<evidence type="ECO:0000256" key="3">
    <source>
        <dbReference type="ARBA" id="ARBA00022448"/>
    </source>
</evidence>
<feature type="transmembrane region" description="Helical" evidence="7">
    <location>
        <begin position="187"/>
        <end position="209"/>
    </location>
</feature>
<dbReference type="Proteomes" id="UP000249363">
    <property type="component" value="Unassembled WGS sequence"/>
</dbReference>
<proteinExistence type="inferred from homology"/>
<sequence>MATTNPNEDDHVRDLEQSQNEPEPSLPPSIPSHLAYRLYTSHFLSTWNSRLFEFGSVLFLAAIYPQTLLPMSVYALVRSGAAIIFARVLGAWIDRGERLSTVQISIIGQRLAVAASCAIFWVLQQEYDTLKGGKARDGLFAVTVVLACVEKLCSVLNLVSIERDWIVVITEGNEGVRRVMNARMRRIDLFCKLMGPLTISLVALGSTLIAIRVTLAMNVASVLVEYICIAQVYKRFPQLRRNEAERQQRTIDDTAQRSAKTTIVQCLKAIFPISSLHFYINHPAFVPSFALSLLYFTVLSFSGQMITYLVSVGYSTLYIGIARTVSTALELSATWIAPRMMKRVGVVRGGIWSLCWQMAWLGAGVTWFFADYNREGRDAIVAATGLAVGVALSRVGLWGYDLCAQNLIQDEVEDSHRGDFSTTEAAFQNLFELLSYASTIIFSKPSQFQWPVAISTAAVYMAGGLYAYFVRRRRGHLFHPPEWMLIKRSEAV</sequence>
<evidence type="ECO:0000256" key="5">
    <source>
        <dbReference type="ARBA" id="ARBA00022989"/>
    </source>
</evidence>
<dbReference type="STRING" id="1196081.A0A364KZM0"/>
<feature type="transmembrane region" description="Helical" evidence="7">
    <location>
        <begin position="284"/>
        <end position="310"/>
    </location>
</feature>
<keyword evidence="3 7" id="KW-0813">Transport</keyword>
<feature type="transmembrane region" description="Helical" evidence="7">
    <location>
        <begin position="104"/>
        <end position="123"/>
    </location>
</feature>
<keyword evidence="6 7" id="KW-0472">Membrane</keyword>
<feature type="transmembrane region" description="Helical" evidence="7">
    <location>
        <begin position="349"/>
        <end position="370"/>
    </location>
</feature>
<dbReference type="CDD" id="cd17480">
    <property type="entry name" value="MFS_SLC40A1_like"/>
    <property type="match status" value="1"/>
</dbReference>
<dbReference type="RefSeq" id="XP_040733501.1">
    <property type="nucleotide sequence ID" value="XM_040877423.1"/>
</dbReference>
<comment type="function">
    <text evidence="7">May be involved in iron transport and iron homeostasis.</text>
</comment>
<evidence type="ECO:0000256" key="6">
    <source>
        <dbReference type="ARBA" id="ARBA00023136"/>
    </source>
</evidence>
<evidence type="ECO:0000256" key="4">
    <source>
        <dbReference type="ARBA" id="ARBA00022692"/>
    </source>
</evidence>
<keyword evidence="10" id="KW-1185">Reference proteome</keyword>
<evidence type="ECO:0000256" key="8">
    <source>
        <dbReference type="SAM" id="MobiDB-lite"/>
    </source>
</evidence>
<comment type="caution">
    <text evidence="7">Lacks conserved residue(s) required for the propagation of feature annotation.</text>
</comment>
<dbReference type="GO" id="GO:0016020">
    <property type="term" value="C:membrane"/>
    <property type="evidence" value="ECO:0007669"/>
    <property type="project" value="UniProtKB-SubCell"/>
</dbReference>
<keyword evidence="7" id="KW-0406">Ion transport</keyword>
<comment type="subcellular location">
    <subcellularLocation>
        <location evidence="1 7">Membrane</location>
        <topology evidence="1 7">Multi-pass membrane protein</topology>
    </subcellularLocation>
</comment>
<comment type="similarity">
    <text evidence="2 7">Belongs to the ferroportin (FP) (TC 2.A.100) family. SLC40A subfamily.</text>
</comment>
<evidence type="ECO:0000313" key="10">
    <source>
        <dbReference type="Proteomes" id="UP000249363"/>
    </source>
</evidence>
<evidence type="ECO:0000313" key="9">
    <source>
        <dbReference type="EMBL" id="RAO68985.1"/>
    </source>
</evidence>
<dbReference type="SUPFAM" id="SSF103473">
    <property type="entry name" value="MFS general substrate transporter"/>
    <property type="match status" value="1"/>
</dbReference>
<dbReference type="InterPro" id="IPR036259">
    <property type="entry name" value="MFS_trans_sf"/>
</dbReference>
<dbReference type="EMBL" id="MIKG01000008">
    <property type="protein sequence ID" value="RAO68985.1"/>
    <property type="molecule type" value="Genomic_DNA"/>
</dbReference>
<evidence type="ECO:0000256" key="1">
    <source>
        <dbReference type="ARBA" id="ARBA00004141"/>
    </source>
</evidence>
<feature type="transmembrane region" description="Helical" evidence="7">
    <location>
        <begin position="448"/>
        <end position="469"/>
    </location>
</feature>
<dbReference type="GO" id="GO:0005381">
    <property type="term" value="F:iron ion transmembrane transporter activity"/>
    <property type="evidence" value="ECO:0007669"/>
    <property type="project" value="UniProtKB-UniRule"/>
</dbReference>
<comment type="caution">
    <text evidence="9">The sequence shown here is derived from an EMBL/GenBank/DDBJ whole genome shotgun (WGS) entry which is preliminary data.</text>
</comment>